<feature type="domain" description="Glutaredoxin" evidence="2">
    <location>
        <begin position="188"/>
        <end position="254"/>
    </location>
</feature>
<dbReference type="Pfam" id="PF23733">
    <property type="entry name" value="GRXCR1-2_C"/>
    <property type="match status" value="1"/>
</dbReference>
<dbReference type="Pfam" id="PF00462">
    <property type="entry name" value="Glutaredoxin"/>
    <property type="match status" value="1"/>
</dbReference>
<dbReference type="PANTHER" id="PTHR45669:SF28">
    <property type="entry name" value="GLUTAREDOXIN DOMAIN-CONTAINING PROTEIN"/>
    <property type="match status" value="1"/>
</dbReference>
<gene>
    <name evidence="3" type="ORF">AAHA92_22754</name>
</gene>
<feature type="region of interest" description="Disordered" evidence="1">
    <location>
        <begin position="148"/>
        <end position="179"/>
    </location>
</feature>
<feature type="compositionally biased region" description="Basic and acidic residues" evidence="1">
    <location>
        <begin position="159"/>
        <end position="179"/>
    </location>
</feature>
<keyword evidence="4" id="KW-1185">Reference proteome</keyword>
<name>A0ABD1GPP3_SALDI</name>
<evidence type="ECO:0000256" key="1">
    <source>
        <dbReference type="SAM" id="MobiDB-lite"/>
    </source>
</evidence>
<dbReference type="InterPro" id="IPR002109">
    <property type="entry name" value="Glutaredoxin"/>
</dbReference>
<dbReference type="PROSITE" id="PS51354">
    <property type="entry name" value="GLUTAREDOXIN_2"/>
    <property type="match status" value="1"/>
</dbReference>
<reference evidence="3 4" key="1">
    <citation type="submission" date="2024-06" db="EMBL/GenBank/DDBJ databases">
        <title>A chromosome level genome sequence of Diviner's sage (Salvia divinorum).</title>
        <authorList>
            <person name="Ford S.A."/>
            <person name="Ro D.-K."/>
            <person name="Ness R.W."/>
            <person name="Phillips M.A."/>
        </authorList>
    </citation>
    <scope>NUCLEOTIDE SEQUENCE [LARGE SCALE GENOMIC DNA]</scope>
    <source>
        <strain evidence="3">SAF-2024a</strain>
        <tissue evidence="3">Leaf</tissue>
    </source>
</reference>
<feature type="region of interest" description="Disordered" evidence="1">
    <location>
        <begin position="69"/>
        <end position="108"/>
    </location>
</feature>
<dbReference type="Gene3D" id="3.40.30.10">
    <property type="entry name" value="Glutaredoxin"/>
    <property type="match status" value="1"/>
</dbReference>
<evidence type="ECO:0000313" key="3">
    <source>
        <dbReference type="EMBL" id="KAL1546106.1"/>
    </source>
</evidence>
<protein>
    <recommendedName>
        <fullName evidence="2">Glutaredoxin domain-containing protein</fullName>
    </recommendedName>
</protein>
<sequence>MKAMKGKLLKKLKTVKAIGHLKPDTILQVSGYLYTSPPNPARPPLAAIEECPNSVQRPDINVTELIKDLQDEGTDFDSQLTDDKENVSPEETENVVESKLKDETPSSEIDVTSFRRPDLYSGSLFDPNLLAAFEQAVMDVKAREAERRKRIEEDGEEEPPSKSRRIDQTPDPLAEFKERCPPGGGESVVLYTTGLRAIRETFEDCHKTRSLLENLRIVFFERDVSMHSEYKEEMWRILGGKIAPPRLFIKGRYIGGAEEVIGLHEQGRLKPLMQGLPMDDGRQGCCEGCVGLRFIVCFNCDGSRKILPEGDGEAIVCNECNENGLIVCPFCS</sequence>
<evidence type="ECO:0000313" key="4">
    <source>
        <dbReference type="Proteomes" id="UP001567538"/>
    </source>
</evidence>
<evidence type="ECO:0000259" key="2">
    <source>
        <dbReference type="Pfam" id="PF00462"/>
    </source>
</evidence>
<dbReference type="SUPFAM" id="SSF52833">
    <property type="entry name" value="Thioredoxin-like"/>
    <property type="match status" value="1"/>
</dbReference>
<organism evidence="3 4">
    <name type="scientific">Salvia divinorum</name>
    <name type="common">Maria pastora</name>
    <name type="synonym">Diviner's sage</name>
    <dbReference type="NCBI Taxonomy" id="28513"/>
    <lineage>
        <taxon>Eukaryota</taxon>
        <taxon>Viridiplantae</taxon>
        <taxon>Streptophyta</taxon>
        <taxon>Embryophyta</taxon>
        <taxon>Tracheophyta</taxon>
        <taxon>Spermatophyta</taxon>
        <taxon>Magnoliopsida</taxon>
        <taxon>eudicotyledons</taxon>
        <taxon>Gunneridae</taxon>
        <taxon>Pentapetalae</taxon>
        <taxon>asterids</taxon>
        <taxon>lamiids</taxon>
        <taxon>Lamiales</taxon>
        <taxon>Lamiaceae</taxon>
        <taxon>Nepetoideae</taxon>
        <taxon>Mentheae</taxon>
        <taxon>Salviinae</taxon>
        <taxon>Salvia</taxon>
        <taxon>Salvia subgen. Calosphace</taxon>
    </lineage>
</organism>
<dbReference type="InterPro" id="IPR036249">
    <property type="entry name" value="Thioredoxin-like_sf"/>
</dbReference>
<dbReference type="AlphaFoldDB" id="A0ABD1GPP3"/>
<dbReference type="PANTHER" id="PTHR45669">
    <property type="entry name" value="GLUTAREDOXIN DOMAIN-CONTAINING CYSTEINE-RICH PROTEIN CG12206-RELATED"/>
    <property type="match status" value="1"/>
</dbReference>
<comment type="caution">
    <text evidence="3">The sequence shown here is derived from an EMBL/GenBank/DDBJ whole genome shotgun (WGS) entry which is preliminary data.</text>
</comment>
<dbReference type="Proteomes" id="UP001567538">
    <property type="component" value="Unassembled WGS sequence"/>
</dbReference>
<dbReference type="EMBL" id="JBEAFC010000008">
    <property type="protein sequence ID" value="KAL1546106.1"/>
    <property type="molecule type" value="Genomic_DNA"/>
</dbReference>
<proteinExistence type="predicted"/>
<accession>A0ABD1GPP3</accession>
<dbReference type="CDD" id="cd03031">
    <property type="entry name" value="GRX_GRX_like"/>
    <property type="match status" value="1"/>
</dbReference>